<keyword evidence="2" id="KW-1185">Reference proteome</keyword>
<gene>
    <name evidence="1" type="ORF">M0R45_009902</name>
</gene>
<comment type="caution">
    <text evidence="1">The sequence shown here is derived from an EMBL/GenBank/DDBJ whole genome shotgun (WGS) entry which is preliminary data.</text>
</comment>
<dbReference type="GO" id="GO:0048364">
    <property type="term" value="P:root development"/>
    <property type="evidence" value="ECO:0007669"/>
    <property type="project" value="InterPro"/>
</dbReference>
<dbReference type="Pfam" id="PF03087">
    <property type="entry name" value="BPS1"/>
    <property type="match status" value="1"/>
</dbReference>
<dbReference type="Proteomes" id="UP001457282">
    <property type="component" value="Unassembled WGS sequence"/>
</dbReference>
<dbReference type="AlphaFoldDB" id="A0AAW1Y5U4"/>
<reference evidence="1 2" key="1">
    <citation type="journal article" date="2023" name="G3 (Bethesda)">
        <title>A chromosome-length genome assembly and annotation of blackberry (Rubus argutus, cv. 'Hillquist').</title>
        <authorList>
            <person name="Bruna T."/>
            <person name="Aryal R."/>
            <person name="Dudchenko O."/>
            <person name="Sargent D.J."/>
            <person name="Mead D."/>
            <person name="Buti M."/>
            <person name="Cavallini A."/>
            <person name="Hytonen T."/>
            <person name="Andres J."/>
            <person name="Pham M."/>
            <person name="Weisz D."/>
            <person name="Mascagni F."/>
            <person name="Usai G."/>
            <person name="Natali L."/>
            <person name="Bassil N."/>
            <person name="Fernandez G.E."/>
            <person name="Lomsadze A."/>
            <person name="Armour M."/>
            <person name="Olukolu B."/>
            <person name="Poorten T."/>
            <person name="Britton C."/>
            <person name="Davik J."/>
            <person name="Ashrafi H."/>
            <person name="Aiden E.L."/>
            <person name="Borodovsky M."/>
            <person name="Worthington M."/>
        </authorList>
    </citation>
    <scope>NUCLEOTIDE SEQUENCE [LARGE SCALE GENOMIC DNA]</scope>
    <source>
        <strain evidence="1">PI 553951</strain>
    </source>
</reference>
<evidence type="ECO:0000313" key="1">
    <source>
        <dbReference type="EMBL" id="KAK9944329.1"/>
    </source>
</evidence>
<protein>
    <submittedName>
        <fullName evidence="1">Uncharacterized protein</fullName>
    </submittedName>
</protein>
<evidence type="ECO:0000313" key="2">
    <source>
        <dbReference type="Proteomes" id="UP001457282"/>
    </source>
</evidence>
<accession>A0AAW1Y5U4</accession>
<dbReference type="EMBL" id="JBEDUW010000002">
    <property type="protein sequence ID" value="KAK9944329.1"/>
    <property type="molecule type" value="Genomic_DNA"/>
</dbReference>
<dbReference type="InterPro" id="IPR004320">
    <property type="entry name" value="BPS1_pln"/>
</dbReference>
<organism evidence="1 2">
    <name type="scientific">Rubus argutus</name>
    <name type="common">Southern blackberry</name>
    <dbReference type="NCBI Taxonomy" id="59490"/>
    <lineage>
        <taxon>Eukaryota</taxon>
        <taxon>Viridiplantae</taxon>
        <taxon>Streptophyta</taxon>
        <taxon>Embryophyta</taxon>
        <taxon>Tracheophyta</taxon>
        <taxon>Spermatophyta</taxon>
        <taxon>Magnoliopsida</taxon>
        <taxon>eudicotyledons</taxon>
        <taxon>Gunneridae</taxon>
        <taxon>Pentapetalae</taxon>
        <taxon>rosids</taxon>
        <taxon>fabids</taxon>
        <taxon>Rosales</taxon>
        <taxon>Rosaceae</taxon>
        <taxon>Rosoideae</taxon>
        <taxon>Rosoideae incertae sedis</taxon>
        <taxon>Rubus</taxon>
    </lineage>
</organism>
<proteinExistence type="predicted"/>
<sequence length="82" mass="9161">MENRSTLSSLNSDNETVAIDSKTKVNEFAEVGTALKSLKSIDDIENQLLNNLDSSIQDQEGLESLFRQLIKTRVSLLNILNH</sequence>
<dbReference type="GO" id="GO:0048367">
    <property type="term" value="P:shoot system development"/>
    <property type="evidence" value="ECO:0007669"/>
    <property type="project" value="InterPro"/>
</dbReference>
<name>A0AAW1Y5U4_RUBAR</name>